<name>A0A2S9XB28_9BACT</name>
<keyword evidence="3" id="KW-1185">Reference proteome</keyword>
<reference evidence="2 3" key="1">
    <citation type="submission" date="2018-03" db="EMBL/GenBank/DDBJ databases">
        <title>Draft Genome Sequences of the Obligatory Marine Myxobacteria Enhygromyxa salina SWB005.</title>
        <authorList>
            <person name="Poehlein A."/>
            <person name="Moghaddam J.A."/>
            <person name="Harms H."/>
            <person name="Alanjari M."/>
            <person name="Koenig G.M."/>
            <person name="Daniel R."/>
            <person name="Schaeberle T.F."/>
        </authorList>
    </citation>
    <scope>NUCLEOTIDE SEQUENCE [LARGE SCALE GENOMIC DNA]</scope>
    <source>
        <strain evidence="2 3">SWB005</strain>
    </source>
</reference>
<protein>
    <submittedName>
        <fullName evidence="2">Uncharacterized protein</fullName>
    </submittedName>
</protein>
<evidence type="ECO:0000313" key="3">
    <source>
        <dbReference type="Proteomes" id="UP000237968"/>
    </source>
</evidence>
<evidence type="ECO:0000256" key="1">
    <source>
        <dbReference type="SAM" id="MobiDB-lite"/>
    </source>
</evidence>
<feature type="compositionally biased region" description="Basic residues" evidence="1">
    <location>
        <begin position="202"/>
        <end position="222"/>
    </location>
</feature>
<feature type="region of interest" description="Disordered" evidence="1">
    <location>
        <begin position="174"/>
        <end position="231"/>
    </location>
</feature>
<gene>
    <name evidence="2" type="ORF">ENSA5_68310</name>
</gene>
<organism evidence="2 3">
    <name type="scientific">Enhygromyxa salina</name>
    <dbReference type="NCBI Taxonomy" id="215803"/>
    <lineage>
        <taxon>Bacteria</taxon>
        <taxon>Pseudomonadati</taxon>
        <taxon>Myxococcota</taxon>
        <taxon>Polyangia</taxon>
        <taxon>Nannocystales</taxon>
        <taxon>Nannocystaceae</taxon>
        <taxon>Enhygromyxa</taxon>
    </lineage>
</organism>
<accession>A0A2S9XB28</accession>
<comment type="caution">
    <text evidence="2">The sequence shown here is derived from an EMBL/GenBank/DDBJ whole genome shotgun (WGS) entry which is preliminary data.</text>
</comment>
<dbReference type="AlphaFoldDB" id="A0A2S9XB28"/>
<feature type="compositionally biased region" description="Low complexity" evidence="1">
    <location>
        <begin position="188"/>
        <end position="201"/>
    </location>
</feature>
<feature type="compositionally biased region" description="Basic residues" evidence="1">
    <location>
        <begin position="1"/>
        <end position="19"/>
    </location>
</feature>
<sequence>MGGARRRDRLKAIGARRRDRQPSGLEQGPRDRVGRGSQGDAREPGRDQVGDQRPLGQDQGQRPRPEAPREPGRELGPGLDQGAGLVEVEHVDDQRVVARPPLGREDLGDGARVEGRGAQAIDCLGRERDELATAQQLGGALDRGGVRPLRVDGDDRHERAVCWSSTALATAPLLPRVRAGPRARSAARARTAPRAPRGGPRTARRDRRRRGCRPAPPRRRPRAPGGHRTCA</sequence>
<evidence type="ECO:0000313" key="2">
    <source>
        <dbReference type="EMBL" id="PRP90059.1"/>
    </source>
</evidence>
<feature type="compositionally biased region" description="Basic and acidic residues" evidence="1">
    <location>
        <begin position="28"/>
        <end position="50"/>
    </location>
</feature>
<proteinExistence type="predicted"/>
<dbReference type="EMBL" id="PVNK01000297">
    <property type="protein sequence ID" value="PRP90059.1"/>
    <property type="molecule type" value="Genomic_DNA"/>
</dbReference>
<feature type="compositionally biased region" description="Basic and acidic residues" evidence="1">
    <location>
        <begin position="61"/>
        <end position="73"/>
    </location>
</feature>
<feature type="region of interest" description="Disordered" evidence="1">
    <location>
        <begin position="1"/>
        <end position="113"/>
    </location>
</feature>
<dbReference type="Proteomes" id="UP000237968">
    <property type="component" value="Unassembled WGS sequence"/>
</dbReference>
<feature type="compositionally biased region" description="Basic and acidic residues" evidence="1">
    <location>
        <begin position="87"/>
        <end position="113"/>
    </location>
</feature>